<feature type="transmembrane region" description="Helical" evidence="1">
    <location>
        <begin position="37"/>
        <end position="63"/>
    </location>
</feature>
<keyword evidence="1" id="KW-0472">Membrane</keyword>
<feature type="transmembrane region" description="Helical" evidence="1">
    <location>
        <begin position="6"/>
        <end position="25"/>
    </location>
</feature>
<dbReference type="Proteomes" id="UP000516151">
    <property type="component" value="Segment"/>
</dbReference>
<evidence type="ECO:0000313" key="2">
    <source>
        <dbReference type="EMBL" id="QNN99339.1"/>
    </source>
</evidence>
<dbReference type="KEGG" id="vg:77927562"/>
<sequence length="66" mass="7191">MLTFVGIYFLIGLVTVVVMAVAGKSEKEDEKFSTDDFVAAILIGVFWLPLLGVAFIGILIWAIRGD</sequence>
<evidence type="ECO:0000313" key="3">
    <source>
        <dbReference type="Proteomes" id="UP000516151"/>
    </source>
</evidence>
<proteinExistence type="predicted"/>
<dbReference type="RefSeq" id="YP_010651846.1">
    <property type="nucleotide sequence ID" value="NC_070783.1"/>
</dbReference>
<keyword evidence="1" id="KW-1133">Transmembrane helix</keyword>
<evidence type="ECO:0000256" key="1">
    <source>
        <dbReference type="SAM" id="Phobius"/>
    </source>
</evidence>
<keyword evidence="3" id="KW-1185">Reference proteome</keyword>
<organism evidence="2 3">
    <name type="scientific">Streptomyces phage Faust</name>
    <dbReference type="NCBI Taxonomy" id="2767565"/>
    <lineage>
        <taxon>Viruses</taxon>
        <taxon>Duplodnaviria</taxon>
        <taxon>Heunggongvirae</taxon>
        <taxon>Uroviricota</taxon>
        <taxon>Caudoviricetes</taxon>
        <taxon>Stanwilliamsviridae</taxon>
        <taxon>Loccivirinae</taxon>
        <taxon>Faustvirus</taxon>
        <taxon>Faustvirus faust</taxon>
    </lineage>
</organism>
<accession>A0A7G9UZ84</accession>
<gene>
    <name evidence="2" type="primary">267</name>
    <name evidence="2" type="ORF">SEA_FAUST_267</name>
</gene>
<dbReference type="EMBL" id="MT684598">
    <property type="protein sequence ID" value="QNN99339.1"/>
    <property type="molecule type" value="Genomic_DNA"/>
</dbReference>
<name>A0A7G9UZ84_9CAUD</name>
<dbReference type="GeneID" id="77927562"/>
<keyword evidence="1" id="KW-0812">Transmembrane</keyword>
<reference evidence="2 3" key="1">
    <citation type="submission" date="2020-06" db="EMBL/GenBank/DDBJ databases">
        <authorList>
            <person name="Arora M.N."/>
            <person name="Dalling M.T."/>
            <person name="Dawson S.P.M."/>
            <person name="Elia S.N."/>
            <person name="Burke B."/>
            <person name="Shaffer C.D."/>
            <person name="Weston-Hafer K.A."/>
            <person name="Garlena R.A."/>
            <person name="Russell D.A."/>
            <person name="Pope W.H."/>
            <person name="Jacobs-Sera D."/>
            <person name="Hatfull G.F."/>
        </authorList>
    </citation>
    <scope>NUCLEOTIDE SEQUENCE [LARGE SCALE GENOMIC DNA]</scope>
</reference>
<protein>
    <submittedName>
        <fullName evidence="2">Membrane protein</fullName>
    </submittedName>
</protein>